<proteinExistence type="predicted"/>
<gene>
    <name evidence="1" type="ORF">TNIN_441981</name>
</gene>
<comment type="caution">
    <text evidence="1">The sequence shown here is derived from an EMBL/GenBank/DDBJ whole genome shotgun (WGS) entry which is preliminary data.</text>
</comment>
<keyword evidence="2" id="KW-1185">Reference proteome</keyword>
<accession>A0A8X6X3B9</accession>
<reference evidence="1" key="1">
    <citation type="submission" date="2020-08" db="EMBL/GenBank/DDBJ databases">
        <title>Multicomponent nature underlies the extraordinary mechanical properties of spider dragline silk.</title>
        <authorList>
            <person name="Kono N."/>
            <person name="Nakamura H."/>
            <person name="Mori M."/>
            <person name="Yoshida Y."/>
            <person name="Ohtoshi R."/>
            <person name="Malay A.D."/>
            <person name="Moran D.A.P."/>
            <person name="Tomita M."/>
            <person name="Numata K."/>
            <person name="Arakawa K."/>
        </authorList>
    </citation>
    <scope>NUCLEOTIDE SEQUENCE</scope>
</reference>
<evidence type="ECO:0000313" key="1">
    <source>
        <dbReference type="EMBL" id="GFY46193.1"/>
    </source>
</evidence>
<name>A0A8X6X3B9_9ARAC</name>
<dbReference type="Proteomes" id="UP000886998">
    <property type="component" value="Unassembled WGS sequence"/>
</dbReference>
<dbReference type="AlphaFoldDB" id="A0A8X6X3B9"/>
<organism evidence="1 2">
    <name type="scientific">Trichonephila inaurata madagascariensis</name>
    <dbReference type="NCBI Taxonomy" id="2747483"/>
    <lineage>
        <taxon>Eukaryota</taxon>
        <taxon>Metazoa</taxon>
        <taxon>Ecdysozoa</taxon>
        <taxon>Arthropoda</taxon>
        <taxon>Chelicerata</taxon>
        <taxon>Arachnida</taxon>
        <taxon>Araneae</taxon>
        <taxon>Araneomorphae</taxon>
        <taxon>Entelegynae</taxon>
        <taxon>Araneoidea</taxon>
        <taxon>Nephilidae</taxon>
        <taxon>Trichonephila</taxon>
        <taxon>Trichonephila inaurata</taxon>
    </lineage>
</organism>
<sequence length="108" mass="11871">MKMADFSELCKAITLSRLSPDETSTLCLYIYMSLKTIALSKIDVPGSMIDYDFCVCERNTYIHTTGCQALNALSVSGLYAVYLDIMVPVAARMSSKSCLPSFPMTSCI</sequence>
<dbReference type="EMBL" id="BMAV01005266">
    <property type="protein sequence ID" value="GFY46193.1"/>
    <property type="molecule type" value="Genomic_DNA"/>
</dbReference>
<protein>
    <submittedName>
        <fullName evidence="1">Uncharacterized protein</fullName>
    </submittedName>
</protein>
<evidence type="ECO:0000313" key="2">
    <source>
        <dbReference type="Proteomes" id="UP000886998"/>
    </source>
</evidence>